<accession>A0A9D4TEX2</accession>
<dbReference type="Proteomes" id="UP001055712">
    <property type="component" value="Unassembled WGS sequence"/>
</dbReference>
<evidence type="ECO:0008006" key="4">
    <source>
        <dbReference type="Google" id="ProtNLM"/>
    </source>
</evidence>
<proteinExistence type="predicted"/>
<protein>
    <recommendedName>
        <fullName evidence="4">DUF11 domain-containing protein</fullName>
    </recommendedName>
</protein>
<dbReference type="AlphaFoldDB" id="A0A9D4TEX2"/>
<evidence type="ECO:0000256" key="1">
    <source>
        <dbReference type="SAM" id="SignalP"/>
    </source>
</evidence>
<sequence length="763" mass="78405">MTQKRTVFAVLALLAVAAAPLAEGSAFGEYIHMKKLPASGWQRSPSAALKRSAAAALHNNCGYLTQFIATTCSTHTANAQYSCCEAICSWNAAGCGCLPNRDALLRAIPTTNAPLPANMAPAALASSFCGFTAAQFYSSTTGKCAVPAGGSNKCPAAKPAIENKCPAPQNLAASRRANVAALIRNSYLPVRGSTSSIRTAISALVTQGFAMADGTGFQASSLSQVMKRLVGPRLTRTTPKATSVVKLLKGSTFRGRQLSFYFKVEGTDALGKRQTLPQTFQGVATFAPCGSRIKSLYIANAAGLEWGRSLTTLSPFGRSASLAFATGPAPLDPKAFHGRFLLANTPHNDTPVGSKVPAEPVTMAQIEAWLMNTLNKALASPKLQSAEFFVAGCSTPSTINNIQFCGKQESGSEPMTSAVGWYGSTVSATCNALCADGAWQEAADWVCSDACDESVQAACDSCNSGCSAGCSTCQAGVSAACSSCNAACCFGCEICYPGTPKECAPTCCGIPAVCIPSTPGYCQSTQLCPNGACDSTCDMSQCNGACNCGSACASACDTSVCPDCNLQCQSSCEDDLNAATVYYTLTLNNVTGLGSVRVTDVVYLGSTLSTSTSPPTATFSITFSIASATANGWVNANLSPSYGIPPVSQAAVKSVTDKVTTTNVVVVNHVCFNGTGSTRVNVTTGSEPSSTGLTIDTTTATTAAVSTATNTSAVLSGAMVAGTTVNSTTQAEIEAALQPYIDRAMASIYWPWLSCEGQATSAS</sequence>
<reference evidence="2" key="1">
    <citation type="journal article" date="2019" name="Plant J.">
        <title>Chlorella vulgaris genome assembly and annotation reveals the molecular basis for metabolic acclimation to high light conditions.</title>
        <authorList>
            <person name="Cecchin M."/>
            <person name="Marcolungo L."/>
            <person name="Rossato M."/>
            <person name="Girolomoni L."/>
            <person name="Cosentino E."/>
            <person name="Cuine S."/>
            <person name="Li-Beisson Y."/>
            <person name="Delledonne M."/>
            <person name="Ballottari M."/>
        </authorList>
    </citation>
    <scope>NUCLEOTIDE SEQUENCE</scope>
    <source>
        <strain evidence="2">211/11P</strain>
    </source>
</reference>
<feature type="chain" id="PRO_5039417542" description="DUF11 domain-containing protein" evidence="1">
    <location>
        <begin position="25"/>
        <end position="763"/>
    </location>
</feature>
<keyword evidence="1" id="KW-0732">Signal</keyword>
<evidence type="ECO:0000313" key="2">
    <source>
        <dbReference type="EMBL" id="KAI3423887.1"/>
    </source>
</evidence>
<reference evidence="2" key="2">
    <citation type="submission" date="2020-11" db="EMBL/GenBank/DDBJ databases">
        <authorList>
            <person name="Cecchin M."/>
            <person name="Marcolungo L."/>
            <person name="Rossato M."/>
            <person name="Girolomoni L."/>
            <person name="Cosentino E."/>
            <person name="Cuine S."/>
            <person name="Li-Beisson Y."/>
            <person name="Delledonne M."/>
            <person name="Ballottari M."/>
        </authorList>
    </citation>
    <scope>NUCLEOTIDE SEQUENCE</scope>
    <source>
        <strain evidence="2">211/11P</strain>
        <tissue evidence="2">Whole cell</tissue>
    </source>
</reference>
<comment type="caution">
    <text evidence="2">The sequence shown here is derived from an EMBL/GenBank/DDBJ whole genome shotgun (WGS) entry which is preliminary data.</text>
</comment>
<keyword evidence="3" id="KW-1185">Reference proteome</keyword>
<evidence type="ECO:0000313" key="3">
    <source>
        <dbReference type="Proteomes" id="UP001055712"/>
    </source>
</evidence>
<dbReference type="EMBL" id="SIDB01000014">
    <property type="protein sequence ID" value="KAI3423887.1"/>
    <property type="molecule type" value="Genomic_DNA"/>
</dbReference>
<name>A0A9D4TEX2_CHLVU</name>
<gene>
    <name evidence="2" type="ORF">D9Q98_009721</name>
</gene>
<feature type="signal peptide" evidence="1">
    <location>
        <begin position="1"/>
        <end position="24"/>
    </location>
</feature>
<organism evidence="2 3">
    <name type="scientific">Chlorella vulgaris</name>
    <name type="common">Green alga</name>
    <dbReference type="NCBI Taxonomy" id="3077"/>
    <lineage>
        <taxon>Eukaryota</taxon>
        <taxon>Viridiplantae</taxon>
        <taxon>Chlorophyta</taxon>
        <taxon>core chlorophytes</taxon>
        <taxon>Trebouxiophyceae</taxon>
        <taxon>Chlorellales</taxon>
        <taxon>Chlorellaceae</taxon>
        <taxon>Chlorella clade</taxon>
        <taxon>Chlorella</taxon>
    </lineage>
</organism>